<dbReference type="RefSeq" id="WP_244674187.1">
    <property type="nucleotide sequence ID" value="NZ_CP095046.1"/>
</dbReference>
<dbReference type="InterPro" id="IPR008969">
    <property type="entry name" value="CarboxyPept-like_regulatory"/>
</dbReference>
<dbReference type="EMBL" id="CP095046">
    <property type="protein sequence ID" value="UOQ70769.1"/>
    <property type="molecule type" value="Genomic_DNA"/>
</dbReference>
<dbReference type="SUPFAM" id="SSF49464">
    <property type="entry name" value="Carboxypeptidase regulatory domain-like"/>
    <property type="match status" value="1"/>
</dbReference>
<keyword evidence="2" id="KW-0645">Protease</keyword>
<keyword evidence="2" id="KW-0121">Carboxypeptidase</keyword>
<evidence type="ECO:0000313" key="2">
    <source>
        <dbReference type="EMBL" id="UOQ70769.1"/>
    </source>
</evidence>
<accession>A0A8T9Q5N0</accession>
<gene>
    <name evidence="2" type="ORF">MUN79_19010</name>
</gene>
<evidence type="ECO:0000313" key="3">
    <source>
        <dbReference type="Proteomes" id="UP000831796"/>
    </source>
</evidence>
<sequence>MPAAHFRLLLSLGALLSSLSGLAQTESLGHVASRSGSPVPYASVGVKGKAVGTVADEQGQFRLSTLDRALPTDTVVVSCVGYQPQALPLSQLRQRPSLSLAPAATALREVVVRSKQGKQTILGHNGWSRFTALNFYTTRDTVPHDRLGREVGVLMPVKHRSQLESFHLYVASNQFSSVTLRLNLYAVQNGIPQGSLLQQDVIFEVKNLKRGWHEVDLRPYAIELAGHQQIAASVQWLGSQTVDGNHRYFGISTDLSPFHTTILRDKSQESWERIKTNTSLYFTAWASPE</sequence>
<name>A0A8T9Q5N0_9BACT</name>
<feature type="signal peptide" evidence="1">
    <location>
        <begin position="1"/>
        <end position="23"/>
    </location>
</feature>
<keyword evidence="1" id="KW-0732">Signal</keyword>
<protein>
    <submittedName>
        <fullName evidence="2">Carboxypeptidase-like regulatory domain-containing protein</fullName>
    </submittedName>
</protein>
<dbReference type="Proteomes" id="UP000831796">
    <property type="component" value="Chromosome"/>
</dbReference>
<dbReference type="GO" id="GO:0004180">
    <property type="term" value="F:carboxypeptidase activity"/>
    <property type="evidence" value="ECO:0007669"/>
    <property type="project" value="UniProtKB-KW"/>
</dbReference>
<reference evidence="2" key="1">
    <citation type="submission" date="2022-04" db="EMBL/GenBank/DDBJ databases">
        <title>Hymenobacter sp. isolated from the air.</title>
        <authorList>
            <person name="Won M."/>
            <person name="Lee C.-M."/>
            <person name="Woen H.-Y."/>
            <person name="Kwon S.-W."/>
        </authorList>
    </citation>
    <scope>NUCLEOTIDE SEQUENCE</scope>
    <source>
        <strain evidence="2">5116S-3</strain>
    </source>
</reference>
<dbReference type="Pfam" id="PF13715">
    <property type="entry name" value="CarbopepD_reg_2"/>
    <property type="match status" value="1"/>
</dbReference>
<dbReference type="AlphaFoldDB" id="A0A8T9Q5N0"/>
<feature type="chain" id="PRO_5035842712" evidence="1">
    <location>
        <begin position="24"/>
        <end position="289"/>
    </location>
</feature>
<proteinExistence type="predicted"/>
<dbReference type="KEGG" id="hcu:MUN79_19010"/>
<evidence type="ECO:0000256" key="1">
    <source>
        <dbReference type="SAM" id="SignalP"/>
    </source>
</evidence>
<organism evidence="2 3">
    <name type="scientific">Hymenobacter cellulosilyticus</name>
    <dbReference type="NCBI Taxonomy" id="2932248"/>
    <lineage>
        <taxon>Bacteria</taxon>
        <taxon>Pseudomonadati</taxon>
        <taxon>Bacteroidota</taxon>
        <taxon>Cytophagia</taxon>
        <taxon>Cytophagales</taxon>
        <taxon>Hymenobacteraceae</taxon>
        <taxon>Hymenobacter</taxon>
    </lineage>
</organism>
<keyword evidence="3" id="KW-1185">Reference proteome</keyword>
<keyword evidence="2" id="KW-0378">Hydrolase</keyword>